<organism evidence="2 3">
    <name type="scientific">Rhodobacter capsulatus</name>
    <name type="common">Rhodopseudomonas capsulata</name>
    <dbReference type="NCBI Taxonomy" id="1061"/>
    <lineage>
        <taxon>Bacteria</taxon>
        <taxon>Pseudomonadati</taxon>
        <taxon>Pseudomonadota</taxon>
        <taxon>Alphaproteobacteria</taxon>
        <taxon>Rhodobacterales</taxon>
        <taxon>Rhodobacter group</taxon>
        <taxon>Rhodobacter</taxon>
    </lineage>
</organism>
<evidence type="ECO:0000256" key="1">
    <source>
        <dbReference type="SAM" id="MobiDB-lite"/>
    </source>
</evidence>
<accession>A0A4U1JZW1</accession>
<evidence type="ECO:0000313" key="3">
    <source>
        <dbReference type="Proteomes" id="UP000310597"/>
    </source>
</evidence>
<evidence type="ECO:0000313" key="2">
    <source>
        <dbReference type="EMBL" id="TKD25127.1"/>
    </source>
</evidence>
<name>A0A4U1JZW1_RHOCA</name>
<comment type="caution">
    <text evidence="2">The sequence shown here is derived from an EMBL/GenBank/DDBJ whole genome shotgun (WGS) entry which is preliminary data.</text>
</comment>
<dbReference type="OrthoDB" id="6978364at2"/>
<dbReference type="RefSeq" id="WP_136905028.1">
    <property type="nucleotide sequence ID" value="NZ_SWJZ01000012.1"/>
</dbReference>
<gene>
    <name evidence="2" type="ORF">FBT96_03830</name>
</gene>
<dbReference type="EMBL" id="SWJZ01000012">
    <property type="protein sequence ID" value="TKD25127.1"/>
    <property type="molecule type" value="Genomic_DNA"/>
</dbReference>
<protein>
    <submittedName>
        <fullName evidence="2">Uncharacterized protein</fullName>
    </submittedName>
</protein>
<feature type="region of interest" description="Disordered" evidence="1">
    <location>
        <begin position="175"/>
        <end position="205"/>
    </location>
</feature>
<reference evidence="2 3" key="1">
    <citation type="submission" date="2019-04" db="EMBL/GenBank/DDBJ databases">
        <title>Draft Whole-Genome sequence of the purple photosynthetic bacterium Rhodobacter capsulatus SP108 with an indigenous class A beta-lactamase.</title>
        <authorList>
            <person name="Robertson S."/>
            <person name="Meyer T.E."/>
            <person name="Kyndt J.A."/>
        </authorList>
    </citation>
    <scope>NUCLEOTIDE SEQUENCE [LARGE SCALE GENOMIC DNA]</scope>
    <source>
        <strain evidence="2 3">SP108</strain>
    </source>
</reference>
<proteinExistence type="predicted"/>
<dbReference type="AlphaFoldDB" id="A0A4U1JZW1"/>
<dbReference type="Proteomes" id="UP000310597">
    <property type="component" value="Unassembled WGS sequence"/>
</dbReference>
<sequence>MPSDDLPSRKVNPGPGGSGRSHFVVGARGIKIIEELSARGCHLTTIARALRMSKDALQVCRARQPEVEEAYQRGLASEHDALVSNLRTAANEGNVVANLFLLKARHGYREGVPLEINTTVNMGGVLVVPADMTVEEYLARKQAEGMIDVTPLQRNHAPSPVDQNIMPELIERLPEAPIPGSRPTPSGTAIASFPGSRGLRGERGD</sequence>
<feature type="region of interest" description="Disordered" evidence="1">
    <location>
        <begin position="1"/>
        <end position="22"/>
    </location>
</feature>